<gene>
    <name evidence="1" type="ordered locus">MTR_2g461730</name>
</gene>
<dbReference type="HOGENOM" id="CLU_2486738_0_0_1"/>
<organism evidence="1 3">
    <name type="scientific">Medicago truncatula</name>
    <name type="common">Barrel medic</name>
    <name type="synonym">Medicago tribuloides</name>
    <dbReference type="NCBI Taxonomy" id="3880"/>
    <lineage>
        <taxon>Eukaryota</taxon>
        <taxon>Viridiplantae</taxon>
        <taxon>Streptophyta</taxon>
        <taxon>Embryophyta</taxon>
        <taxon>Tracheophyta</taxon>
        <taxon>Spermatophyta</taxon>
        <taxon>Magnoliopsida</taxon>
        <taxon>eudicotyledons</taxon>
        <taxon>Gunneridae</taxon>
        <taxon>Pentapetalae</taxon>
        <taxon>rosids</taxon>
        <taxon>fabids</taxon>
        <taxon>Fabales</taxon>
        <taxon>Fabaceae</taxon>
        <taxon>Papilionoideae</taxon>
        <taxon>50 kb inversion clade</taxon>
        <taxon>NPAAA clade</taxon>
        <taxon>Hologalegina</taxon>
        <taxon>IRL clade</taxon>
        <taxon>Trifolieae</taxon>
        <taxon>Medicago</taxon>
    </lineage>
</organism>
<dbReference type="EnsemblPlants" id="KEH38124">
    <property type="protein sequence ID" value="KEH38124"/>
    <property type="gene ID" value="MTR_2g461730"/>
</dbReference>
<keyword evidence="3" id="KW-1185">Reference proteome</keyword>
<reference evidence="1 3" key="2">
    <citation type="journal article" date="2014" name="BMC Genomics">
        <title>An improved genome release (version Mt4.0) for the model legume Medicago truncatula.</title>
        <authorList>
            <person name="Tang H."/>
            <person name="Krishnakumar V."/>
            <person name="Bidwell S."/>
            <person name="Rosen B."/>
            <person name="Chan A."/>
            <person name="Zhou S."/>
            <person name="Gentzbittel L."/>
            <person name="Childs K.L."/>
            <person name="Yandell M."/>
            <person name="Gundlach H."/>
            <person name="Mayer K.F."/>
            <person name="Schwartz D.C."/>
            <person name="Town C.D."/>
        </authorList>
    </citation>
    <scope>GENOME REANNOTATION</scope>
    <source>
        <strain evidence="1">A17</strain>
        <strain evidence="2 3">cv. Jemalong A17</strain>
    </source>
</reference>
<evidence type="ECO:0000313" key="1">
    <source>
        <dbReference type="EMBL" id="KEH38124.1"/>
    </source>
</evidence>
<dbReference type="Proteomes" id="UP000002051">
    <property type="component" value="Chromosome 2"/>
</dbReference>
<evidence type="ECO:0000313" key="3">
    <source>
        <dbReference type="Proteomes" id="UP000002051"/>
    </source>
</evidence>
<dbReference type="EMBL" id="CM001218">
    <property type="protein sequence ID" value="KEH38124.1"/>
    <property type="molecule type" value="Genomic_DNA"/>
</dbReference>
<proteinExistence type="predicted"/>
<name>A0A072V7T6_MEDTR</name>
<reference evidence="1 3" key="1">
    <citation type="journal article" date="2011" name="Nature">
        <title>The Medicago genome provides insight into the evolution of rhizobial symbioses.</title>
        <authorList>
            <person name="Young N.D."/>
            <person name="Debelle F."/>
            <person name="Oldroyd G.E."/>
            <person name="Geurts R."/>
            <person name="Cannon S.B."/>
            <person name="Udvardi M.K."/>
            <person name="Benedito V.A."/>
            <person name="Mayer K.F."/>
            <person name="Gouzy J."/>
            <person name="Schoof H."/>
            <person name="Van de Peer Y."/>
            <person name="Proost S."/>
            <person name="Cook D.R."/>
            <person name="Meyers B.C."/>
            <person name="Spannagl M."/>
            <person name="Cheung F."/>
            <person name="De Mita S."/>
            <person name="Krishnakumar V."/>
            <person name="Gundlach H."/>
            <person name="Zhou S."/>
            <person name="Mudge J."/>
            <person name="Bharti A.K."/>
            <person name="Murray J.D."/>
            <person name="Naoumkina M.A."/>
            <person name="Rosen B."/>
            <person name="Silverstein K.A."/>
            <person name="Tang H."/>
            <person name="Rombauts S."/>
            <person name="Zhao P.X."/>
            <person name="Zhou P."/>
            <person name="Barbe V."/>
            <person name="Bardou P."/>
            <person name="Bechner M."/>
            <person name="Bellec A."/>
            <person name="Berger A."/>
            <person name="Berges H."/>
            <person name="Bidwell S."/>
            <person name="Bisseling T."/>
            <person name="Choisne N."/>
            <person name="Couloux A."/>
            <person name="Denny R."/>
            <person name="Deshpande S."/>
            <person name="Dai X."/>
            <person name="Doyle J.J."/>
            <person name="Dudez A.M."/>
            <person name="Farmer A.D."/>
            <person name="Fouteau S."/>
            <person name="Franken C."/>
            <person name="Gibelin C."/>
            <person name="Gish J."/>
            <person name="Goldstein S."/>
            <person name="Gonzalez A.J."/>
            <person name="Green P.J."/>
            <person name="Hallab A."/>
            <person name="Hartog M."/>
            <person name="Hua A."/>
            <person name="Humphray S.J."/>
            <person name="Jeong D.H."/>
            <person name="Jing Y."/>
            <person name="Jocker A."/>
            <person name="Kenton S.M."/>
            <person name="Kim D.J."/>
            <person name="Klee K."/>
            <person name="Lai H."/>
            <person name="Lang C."/>
            <person name="Lin S."/>
            <person name="Macmil S.L."/>
            <person name="Magdelenat G."/>
            <person name="Matthews L."/>
            <person name="McCorrison J."/>
            <person name="Monaghan E.L."/>
            <person name="Mun J.H."/>
            <person name="Najar F.Z."/>
            <person name="Nicholson C."/>
            <person name="Noirot C."/>
            <person name="O'Bleness M."/>
            <person name="Paule C.R."/>
            <person name="Poulain J."/>
            <person name="Prion F."/>
            <person name="Qin B."/>
            <person name="Qu C."/>
            <person name="Retzel E.F."/>
            <person name="Riddle C."/>
            <person name="Sallet E."/>
            <person name="Samain S."/>
            <person name="Samson N."/>
            <person name="Sanders I."/>
            <person name="Saurat O."/>
            <person name="Scarpelli C."/>
            <person name="Schiex T."/>
            <person name="Segurens B."/>
            <person name="Severin A.J."/>
            <person name="Sherrier D.J."/>
            <person name="Shi R."/>
            <person name="Sims S."/>
            <person name="Singer S.R."/>
            <person name="Sinharoy S."/>
            <person name="Sterck L."/>
            <person name="Viollet A."/>
            <person name="Wang B.B."/>
            <person name="Wang K."/>
            <person name="Wang M."/>
            <person name="Wang X."/>
            <person name="Warfsmann J."/>
            <person name="Weissenbach J."/>
            <person name="White D.D."/>
            <person name="White J.D."/>
            <person name="Wiley G.B."/>
            <person name="Wincker P."/>
            <person name="Xing Y."/>
            <person name="Yang L."/>
            <person name="Yao Z."/>
            <person name="Ying F."/>
            <person name="Zhai J."/>
            <person name="Zhou L."/>
            <person name="Zuber A."/>
            <person name="Denarie J."/>
            <person name="Dixon R.A."/>
            <person name="May G.D."/>
            <person name="Schwartz D.C."/>
            <person name="Rogers J."/>
            <person name="Quetier F."/>
            <person name="Town C.D."/>
            <person name="Roe B.A."/>
        </authorList>
    </citation>
    <scope>NUCLEOTIDE SEQUENCE [LARGE SCALE GENOMIC DNA]</scope>
    <source>
        <strain evidence="1">A17</strain>
        <strain evidence="2 3">cv. Jemalong A17</strain>
    </source>
</reference>
<evidence type="ECO:0000313" key="2">
    <source>
        <dbReference type="EnsemblPlants" id="KEH38124"/>
    </source>
</evidence>
<accession>A0A072V7T6</accession>
<protein>
    <submittedName>
        <fullName evidence="1 2">Uncharacterized protein</fullName>
    </submittedName>
</protein>
<sequence>MQKVGPQLSFPASVLGKARIFSTNPGRNSHYKYRPSSFRISRSELEQIKRKETLELRRVSIFSLIFLAKDSIEIVDPRRRYPVARTH</sequence>
<dbReference type="AlphaFoldDB" id="A0A072V7T6"/>
<reference evidence="2" key="3">
    <citation type="submission" date="2015-04" db="UniProtKB">
        <authorList>
            <consortium name="EnsemblPlants"/>
        </authorList>
    </citation>
    <scope>IDENTIFICATION</scope>
    <source>
        <strain evidence="2">cv. Jemalong A17</strain>
    </source>
</reference>